<sequence>MAQLTAHIARLTAQQMALPPRNPMPSMTQWARVHNAGDGLSGAHLQMCSYHGCCTHKDASCQAQHPNSTSPSKAATTGAGHCYFCRTRAHPTD</sequence>
<dbReference type="AlphaFoldDB" id="A0A915KJ49"/>
<organism evidence="1 2">
    <name type="scientific">Romanomermis culicivorax</name>
    <name type="common">Nematode worm</name>
    <dbReference type="NCBI Taxonomy" id="13658"/>
    <lineage>
        <taxon>Eukaryota</taxon>
        <taxon>Metazoa</taxon>
        <taxon>Ecdysozoa</taxon>
        <taxon>Nematoda</taxon>
        <taxon>Enoplea</taxon>
        <taxon>Dorylaimia</taxon>
        <taxon>Mermithida</taxon>
        <taxon>Mermithoidea</taxon>
        <taxon>Mermithidae</taxon>
        <taxon>Romanomermis</taxon>
    </lineage>
</organism>
<protein>
    <submittedName>
        <fullName evidence="2">Uncharacterized protein</fullName>
    </submittedName>
</protein>
<evidence type="ECO:0000313" key="2">
    <source>
        <dbReference type="WBParaSite" id="nRc.2.0.1.t38431-RA"/>
    </source>
</evidence>
<proteinExistence type="predicted"/>
<accession>A0A915KJ49</accession>
<name>A0A915KJ49_ROMCU</name>
<reference evidence="2" key="1">
    <citation type="submission" date="2022-11" db="UniProtKB">
        <authorList>
            <consortium name="WormBaseParasite"/>
        </authorList>
    </citation>
    <scope>IDENTIFICATION</scope>
</reference>
<dbReference type="Proteomes" id="UP000887565">
    <property type="component" value="Unplaced"/>
</dbReference>
<dbReference type="WBParaSite" id="nRc.2.0.1.t38431-RA">
    <property type="protein sequence ID" value="nRc.2.0.1.t38431-RA"/>
    <property type="gene ID" value="nRc.2.0.1.g38431"/>
</dbReference>
<keyword evidence="1" id="KW-1185">Reference proteome</keyword>
<evidence type="ECO:0000313" key="1">
    <source>
        <dbReference type="Proteomes" id="UP000887565"/>
    </source>
</evidence>